<evidence type="ECO:0000313" key="2">
    <source>
        <dbReference type="EMBL" id="TWT57690.1"/>
    </source>
</evidence>
<organism evidence="2 3">
    <name type="scientific">Thalassoglobus neptunius</name>
    <dbReference type="NCBI Taxonomy" id="1938619"/>
    <lineage>
        <taxon>Bacteria</taxon>
        <taxon>Pseudomonadati</taxon>
        <taxon>Planctomycetota</taxon>
        <taxon>Planctomycetia</taxon>
        <taxon>Planctomycetales</taxon>
        <taxon>Planctomycetaceae</taxon>
        <taxon>Thalassoglobus</taxon>
    </lineage>
</organism>
<dbReference type="OrthoDB" id="10008110at2"/>
<feature type="chain" id="PRO_5023085798" description="Lipocalin-like domain-containing protein" evidence="1">
    <location>
        <begin position="20"/>
        <end position="149"/>
    </location>
</feature>
<sequence length="149" mass="16455" precursor="true">MFRVIPVLALVFSSSTIDAAETLRDSLWRVTSVERNGKPSDDFTGTESTNGRVTAEYTLGSVHFAKGKLTFRLVTEAQPWNVQELVTKTSRLPAGQNGRFRGTVLGKQTDFRYTIVDDVLVLTVLDSPSSLVIKAKPFHAKSTKQRLAP</sequence>
<reference evidence="2 3" key="1">
    <citation type="submission" date="2019-02" db="EMBL/GenBank/DDBJ databases">
        <title>Deep-cultivation of Planctomycetes and their phenomic and genomic characterization uncovers novel biology.</title>
        <authorList>
            <person name="Wiegand S."/>
            <person name="Jogler M."/>
            <person name="Boedeker C."/>
            <person name="Pinto D."/>
            <person name="Vollmers J."/>
            <person name="Rivas-Marin E."/>
            <person name="Kohn T."/>
            <person name="Peeters S.H."/>
            <person name="Heuer A."/>
            <person name="Rast P."/>
            <person name="Oberbeckmann S."/>
            <person name="Bunk B."/>
            <person name="Jeske O."/>
            <person name="Meyerdierks A."/>
            <person name="Storesund J.E."/>
            <person name="Kallscheuer N."/>
            <person name="Luecker S."/>
            <person name="Lage O.M."/>
            <person name="Pohl T."/>
            <person name="Merkel B.J."/>
            <person name="Hornburger P."/>
            <person name="Mueller R.-W."/>
            <person name="Bruemmer F."/>
            <person name="Labrenz M."/>
            <person name="Spormann A.M."/>
            <person name="Op Den Camp H."/>
            <person name="Overmann J."/>
            <person name="Amann R."/>
            <person name="Jetten M.S.M."/>
            <person name="Mascher T."/>
            <person name="Medema M.H."/>
            <person name="Devos D.P."/>
            <person name="Kaster A.-K."/>
            <person name="Ovreas L."/>
            <person name="Rohde M."/>
            <person name="Galperin M.Y."/>
            <person name="Jogler C."/>
        </authorList>
    </citation>
    <scope>NUCLEOTIDE SEQUENCE [LARGE SCALE GENOMIC DNA]</scope>
    <source>
        <strain evidence="2 3">KOR42</strain>
    </source>
</reference>
<dbReference type="Proteomes" id="UP000317243">
    <property type="component" value="Unassembled WGS sequence"/>
</dbReference>
<feature type="signal peptide" evidence="1">
    <location>
        <begin position="1"/>
        <end position="19"/>
    </location>
</feature>
<evidence type="ECO:0000313" key="3">
    <source>
        <dbReference type="Proteomes" id="UP000317243"/>
    </source>
</evidence>
<comment type="caution">
    <text evidence="2">The sequence shown here is derived from an EMBL/GenBank/DDBJ whole genome shotgun (WGS) entry which is preliminary data.</text>
</comment>
<keyword evidence="3" id="KW-1185">Reference proteome</keyword>
<protein>
    <recommendedName>
        <fullName evidence="4">Lipocalin-like domain-containing protein</fullName>
    </recommendedName>
</protein>
<evidence type="ECO:0000256" key="1">
    <source>
        <dbReference type="SAM" id="SignalP"/>
    </source>
</evidence>
<proteinExistence type="predicted"/>
<gene>
    <name evidence="2" type="ORF">KOR42_10540</name>
</gene>
<dbReference type="AlphaFoldDB" id="A0A5C5X485"/>
<dbReference type="RefSeq" id="WP_146507551.1">
    <property type="nucleotide sequence ID" value="NZ_SIHI01000001.1"/>
</dbReference>
<name>A0A5C5X485_9PLAN</name>
<evidence type="ECO:0008006" key="4">
    <source>
        <dbReference type="Google" id="ProtNLM"/>
    </source>
</evidence>
<keyword evidence="1" id="KW-0732">Signal</keyword>
<accession>A0A5C5X485</accession>
<dbReference type="EMBL" id="SIHI01000001">
    <property type="protein sequence ID" value="TWT57690.1"/>
    <property type="molecule type" value="Genomic_DNA"/>
</dbReference>